<dbReference type="Proteomes" id="UP000028006">
    <property type="component" value="Unassembled WGS sequence"/>
</dbReference>
<protein>
    <submittedName>
        <fullName evidence="1">Uncharacterized protein</fullName>
    </submittedName>
</protein>
<reference evidence="1 2" key="1">
    <citation type="submission" date="2014-06" db="EMBL/GenBank/DDBJ databases">
        <title>Whole Genome Sequences of Three Symbiotic Endozoicomonas Bacteria.</title>
        <authorList>
            <person name="Neave M.J."/>
            <person name="Apprill A."/>
            <person name="Voolstra C.R."/>
        </authorList>
    </citation>
    <scope>NUCLEOTIDE SEQUENCE [LARGE SCALE GENOMIC DNA]</scope>
    <source>
        <strain evidence="1 2">LMG 24815</strain>
    </source>
</reference>
<dbReference type="AlphaFoldDB" id="A0A081N9L0"/>
<name>A0A081N9L0_9GAMM</name>
<proteinExistence type="predicted"/>
<organism evidence="1 2">
    <name type="scientific">Endozoicomonas montiporae</name>
    <dbReference type="NCBI Taxonomy" id="1027273"/>
    <lineage>
        <taxon>Bacteria</taxon>
        <taxon>Pseudomonadati</taxon>
        <taxon>Pseudomonadota</taxon>
        <taxon>Gammaproteobacteria</taxon>
        <taxon>Oceanospirillales</taxon>
        <taxon>Endozoicomonadaceae</taxon>
        <taxon>Endozoicomonas</taxon>
    </lineage>
</organism>
<keyword evidence="2" id="KW-1185">Reference proteome</keyword>
<evidence type="ECO:0000313" key="1">
    <source>
        <dbReference type="EMBL" id="KEQ15133.1"/>
    </source>
</evidence>
<dbReference type="EMBL" id="JOKG01000001">
    <property type="protein sequence ID" value="KEQ15133.1"/>
    <property type="molecule type" value="Genomic_DNA"/>
</dbReference>
<accession>A0A081N9L0</accession>
<evidence type="ECO:0000313" key="2">
    <source>
        <dbReference type="Proteomes" id="UP000028006"/>
    </source>
</evidence>
<sequence>MRLHLGKTPEKQIIEKIKQLILDTKNCQISLKKIVEQISKSRKIKRDQAIVYVYQCLANRVLEFDICLEELNSSTMLGIWDESSNRT</sequence>
<comment type="caution">
    <text evidence="1">The sequence shown here is derived from an EMBL/GenBank/DDBJ whole genome shotgun (WGS) entry which is preliminary data.</text>
</comment>
<gene>
    <name evidence="1" type="ORF">GZ77_00015</name>
</gene>